<dbReference type="InterPro" id="IPR036653">
    <property type="entry name" value="CinA-like_C"/>
</dbReference>
<name>A0A382UJ17_9ZZZZ</name>
<organism evidence="2">
    <name type="scientific">marine metagenome</name>
    <dbReference type="NCBI Taxonomy" id="408172"/>
    <lineage>
        <taxon>unclassified sequences</taxon>
        <taxon>metagenomes</taxon>
        <taxon>ecological metagenomes</taxon>
    </lineage>
</organism>
<gene>
    <name evidence="2" type="ORF">METZ01_LOCUS387123</name>
</gene>
<dbReference type="InterPro" id="IPR008136">
    <property type="entry name" value="CinA_C"/>
</dbReference>
<dbReference type="Gene3D" id="3.90.950.20">
    <property type="entry name" value="CinA-like"/>
    <property type="match status" value="1"/>
</dbReference>
<protein>
    <recommendedName>
        <fullName evidence="1">CinA C-terminal domain-containing protein</fullName>
    </recommendedName>
</protein>
<evidence type="ECO:0000313" key="2">
    <source>
        <dbReference type="EMBL" id="SVD34269.1"/>
    </source>
</evidence>
<accession>A0A382UJ17</accession>
<proteinExistence type="predicted"/>
<dbReference type="SUPFAM" id="SSF142433">
    <property type="entry name" value="CinA-like"/>
    <property type="match status" value="1"/>
</dbReference>
<dbReference type="NCBIfam" id="TIGR00199">
    <property type="entry name" value="PncC_domain"/>
    <property type="match status" value="1"/>
</dbReference>
<dbReference type="EMBL" id="UINC01144635">
    <property type="protein sequence ID" value="SVD34269.1"/>
    <property type="molecule type" value="Genomic_DNA"/>
</dbReference>
<sequence>MTNSDAGTELVKRIAEKLKAGKAKITTAESCTGGWLAKTLTDIPGSSEWFEYGFVSYGNNAKQNLLAVSAETLQKYGAVSAEAAEAMANGALFRSGAEVAVAITGIAGPDGGSVDKPAGTVWFAWARRGKDAISCCRRFDGDREEVRRQSVVAALAGLLDLFDRDATV</sequence>
<dbReference type="AlphaFoldDB" id="A0A382UJ17"/>
<feature type="domain" description="CinA C-terminal" evidence="1">
    <location>
        <begin position="9"/>
        <end position="160"/>
    </location>
</feature>
<dbReference type="Pfam" id="PF02464">
    <property type="entry name" value="CinA"/>
    <property type="match status" value="1"/>
</dbReference>
<evidence type="ECO:0000259" key="1">
    <source>
        <dbReference type="Pfam" id="PF02464"/>
    </source>
</evidence>
<reference evidence="2" key="1">
    <citation type="submission" date="2018-05" db="EMBL/GenBank/DDBJ databases">
        <authorList>
            <person name="Lanie J.A."/>
            <person name="Ng W.-L."/>
            <person name="Kazmierczak K.M."/>
            <person name="Andrzejewski T.M."/>
            <person name="Davidsen T.M."/>
            <person name="Wayne K.J."/>
            <person name="Tettelin H."/>
            <person name="Glass J.I."/>
            <person name="Rusch D."/>
            <person name="Podicherti R."/>
            <person name="Tsui H.-C.T."/>
            <person name="Winkler M.E."/>
        </authorList>
    </citation>
    <scope>NUCLEOTIDE SEQUENCE</scope>
</reference>